<sequence length="302" mass="34444">MQILQWLFRGSHAPEKESTTFIPSPISEDIRDKNVKEKDKSLLRRHRAYQRSKRNDWSKLSNKNIKIFAFVYRKDIPKACFYSTLNLKRLGSLNRKQFVYSMKMKREEVAGVVNKGDSGGHVGNKVLPITEAPLSSIAERNDQCDTKDHVKGEKKKTISKMKELLRWAASAKTEKGGKFNGRKVLMFRRRATLKSDPDDDQVSTDSPKISFRWDVESCSTTSSYSALSIASSSKNVQTQIAPSPISIPPSETDHITCRRKGNWITTDSECKPCMHLYKYFIFCGAGTMKVVRNEDLQCVVNY</sequence>
<gene>
    <name evidence="1" type="ORF">RIF29_29321</name>
</gene>
<dbReference type="Proteomes" id="UP001372338">
    <property type="component" value="Unassembled WGS sequence"/>
</dbReference>
<protein>
    <submittedName>
        <fullName evidence="1">Uncharacterized protein</fullName>
    </submittedName>
</protein>
<reference evidence="1 2" key="1">
    <citation type="submission" date="2024-01" db="EMBL/GenBank/DDBJ databases">
        <title>The genomes of 5 underutilized Papilionoideae crops provide insights into root nodulation and disease resistanc.</title>
        <authorList>
            <person name="Yuan L."/>
        </authorList>
    </citation>
    <scope>NUCLEOTIDE SEQUENCE [LARGE SCALE GENOMIC DNA]</scope>
    <source>
        <strain evidence="1">ZHUSHIDOU_FW_LH</strain>
        <tissue evidence="1">Leaf</tissue>
    </source>
</reference>
<proteinExistence type="predicted"/>
<dbReference type="PANTHER" id="PTHR36038">
    <property type="entry name" value="OS06G0102750 PROTEIN"/>
    <property type="match status" value="1"/>
</dbReference>
<dbReference type="AlphaFoldDB" id="A0AAN9HW60"/>
<dbReference type="PANTHER" id="PTHR36038:SF3">
    <property type="entry name" value="OVATE FAMILY PROTEIN"/>
    <property type="match status" value="1"/>
</dbReference>
<organism evidence="1 2">
    <name type="scientific">Crotalaria pallida</name>
    <name type="common">Smooth rattlebox</name>
    <name type="synonym">Crotalaria striata</name>
    <dbReference type="NCBI Taxonomy" id="3830"/>
    <lineage>
        <taxon>Eukaryota</taxon>
        <taxon>Viridiplantae</taxon>
        <taxon>Streptophyta</taxon>
        <taxon>Embryophyta</taxon>
        <taxon>Tracheophyta</taxon>
        <taxon>Spermatophyta</taxon>
        <taxon>Magnoliopsida</taxon>
        <taxon>eudicotyledons</taxon>
        <taxon>Gunneridae</taxon>
        <taxon>Pentapetalae</taxon>
        <taxon>rosids</taxon>
        <taxon>fabids</taxon>
        <taxon>Fabales</taxon>
        <taxon>Fabaceae</taxon>
        <taxon>Papilionoideae</taxon>
        <taxon>50 kb inversion clade</taxon>
        <taxon>genistoids sensu lato</taxon>
        <taxon>core genistoids</taxon>
        <taxon>Crotalarieae</taxon>
        <taxon>Crotalaria</taxon>
    </lineage>
</organism>
<comment type="caution">
    <text evidence="1">The sequence shown here is derived from an EMBL/GenBank/DDBJ whole genome shotgun (WGS) entry which is preliminary data.</text>
</comment>
<dbReference type="EMBL" id="JAYWIO010000006">
    <property type="protein sequence ID" value="KAK7255894.1"/>
    <property type="molecule type" value="Genomic_DNA"/>
</dbReference>
<accession>A0AAN9HW60</accession>
<evidence type="ECO:0000313" key="2">
    <source>
        <dbReference type="Proteomes" id="UP001372338"/>
    </source>
</evidence>
<keyword evidence="2" id="KW-1185">Reference proteome</keyword>
<evidence type="ECO:0000313" key="1">
    <source>
        <dbReference type="EMBL" id="KAK7255894.1"/>
    </source>
</evidence>
<name>A0AAN9HW60_CROPI</name>